<name>A0A024QH78_9BACI</name>
<organism evidence="1 2">
    <name type="scientific">Virgibacillus massiliensis</name>
    <dbReference type="NCBI Taxonomy" id="1462526"/>
    <lineage>
        <taxon>Bacteria</taxon>
        <taxon>Bacillati</taxon>
        <taxon>Bacillota</taxon>
        <taxon>Bacilli</taxon>
        <taxon>Bacillales</taxon>
        <taxon>Bacillaceae</taxon>
        <taxon>Virgibacillus</taxon>
    </lineage>
</organism>
<sequence>MERPLNPMEAQYLQDFIKCDDPDGNGVLLDAYVSNNDVIYYYLISPSNTVQGFLLLRQ</sequence>
<protein>
    <submittedName>
        <fullName evidence="1">Uncharacterized protein</fullName>
    </submittedName>
</protein>
<keyword evidence="2" id="KW-1185">Reference proteome</keyword>
<accession>A0A024QH78</accession>
<comment type="caution">
    <text evidence="1">The sequence shown here is derived from an EMBL/GenBank/DDBJ whole genome shotgun (WGS) entry which is preliminary data.</text>
</comment>
<evidence type="ECO:0000313" key="1">
    <source>
        <dbReference type="EMBL" id="CDQ41535.1"/>
    </source>
</evidence>
<dbReference type="EMBL" id="CCDP010000003">
    <property type="protein sequence ID" value="CDQ41535.1"/>
    <property type="molecule type" value="Genomic_DNA"/>
</dbReference>
<proteinExistence type="predicted"/>
<dbReference type="AlphaFoldDB" id="A0A024QH78"/>
<dbReference type="RefSeq" id="WP_021292565.1">
    <property type="nucleotide sequence ID" value="NZ_BNER01000005.1"/>
</dbReference>
<dbReference type="STRING" id="1462526.BN990_03908"/>
<reference evidence="1 2" key="1">
    <citation type="submission" date="2014-03" db="EMBL/GenBank/DDBJ databases">
        <authorList>
            <person name="Urmite Genomes U."/>
        </authorList>
    </citation>
    <scope>NUCLEOTIDE SEQUENCE [LARGE SCALE GENOMIC DNA]</scope>
    <source>
        <strain evidence="1 2">Vm-5</strain>
    </source>
</reference>
<dbReference type="Proteomes" id="UP000028875">
    <property type="component" value="Unassembled WGS sequence"/>
</dbReference>
<evidence type="ECO:0000313" key="2">
    <source>
        <dbReference type="Proteomes" id="UP000028875"/>
    </source>
</evidence>
<reference evidence="2" key="2">
    <citation type="submission" date="2014-05" db="EMBL/GenBank/DDBJ databases">
        <title>Draft genome sequence of Virgibacillus massiliensis Vm-5.</title>
        <authorList>
            <person name="Khelaifia S."/>
            <person name="Croce O."/>
            <person name="Lagier J.C."/>
            <person name="Raoult D."/>
        </authorList>
    </citation>
    <scope>NUCLEOTIDE SEQUENCE [LARGE SCALE GENOMIC DNA]</scope>
    <source>
        <strain evidence="2">Vm-5</strain>
    </source>
</reference>
<gene>
    <name evidence="1" type="ORF">BN990_03908</name>
</gene>